<feature type="compositionally biased region" description="Basic and acidic residues" evidence="1">
    <location>
        <begin position="1"/>
        <end position="11"/>
    </location>
</feature>
<gene>
    <name evidence="2" type="ORF">PCOR1329_LOCUS31579</name>
</gene>
<sequence length="115" mass="12233">MWDEFNSARDDEGADPWGDPDPLLDFLCRALGRHESVADSIGSAAEKIDEAGDAGEAGEFDEDARAQEDEERLPYRFVNSEGENGSAEGLPEQGGGEPAARGDPPRPEGGAMRGL</sequence>
<comment type="caution">
    <text evidence="2">The sequence shown here is derived from an EMBL/GenBank/DDBJ whole genome shotgun (WGS) entry which is preliminary data.</text>
</comment>
<accession>A0ABN9SQ97</accession>
<evidence type="ECO:0000313" key="3">
    <source>
        <dbReference type="Proteomes" id="UP001189429"/>
    </source>
</evidence>
<evidence type="ECO:0000256" key="1">
    <source>
        <dbReference type="SAM" id="MobiDB-lite"/>
    </source>
</evidence>
<evidence type="ECO:0008006" key="4">
    <source>
        <dbReference type="Google" id="ProtNLM"/>
    </source>
</evidence>
<evidence type="ECO:0000313" key="2">
    <source>
        <dbReference type="EMBL" id="CAK0834060.1"/>
    </source>
</evidence>
<reference evidence="2" key="1">
    <citation type="submission" date="2023-10" db="EMBL/GenBank/DDBJ databases">
        <authorList>
            <person name="Chen Y."/>
            <person name="Shah S."/>
            <person name="Dougan E. K."/>
            <person name="Thang M."/>
            <person name="Chan C."/>
        </authorList>
    </citation>
    <scope>NUCLEOTIDE SEQUENCE [LARGE SCALE GENOMIC DNA]</scope>
</reference>
<protein>
    <recommendedName>
        <fullName evidence="4">DUF4259 domain-containing protein</fullName>
    </recommendedName>
</protein>
<feature type="region of interest" description="Disordered" evidence="1">
    <location>
        <begin position="39"/>
        <end position="115"/>
    </location>
</feature>
<keyword evidence="3" id="KW-1185">Reference proteome</keyword>
<dbReference type="Proteomes" id="UP001189429">
    <property type="component" value="Unassembled WGS sequence"/>
</dbReference>
<proteinExistence type="predicted"/>
<feature type="compositionally biased region" description="Acidic residues" evidence="1">
    <location>
        <begin position="51"/>
        <end position="62"/>
    </location>
</feature>
<name>A0ABN9SQ97_9DINO</name>
<organism evidence="2 3">
    <name type="scientific">Prorocentrum cordatum</name>
    <dbReference type="NCBI Taxonomy" id="2364126"/>
    <lineage>
        <taxon>Eukaryota</taxon>
        <taxon>Sar</taxon>
        <taxon>Alveolata</taxon>
        <taxon>Dinophyceae</taxon>
        <taxon>Prorocentrales</taxon>
        <taxon>Prorocentraceae</taxon>
        <taxon>Prorocentrum</taxon>
    </lineage>
</organism>
<feature type="region of interest" description="Disordered" evidence="1">
    <location>
        <begin position="1"/>
        <end position="24"/>
    </location>
</feature>
<dbReference type="EMBL" id="CAUYUJ010012492">
    <property type="protein sequence ID" value="CAK0834060.1"/>
    <property type="molecule type" value="Genomic_DNA"/>
</dbReference>